<keyword evidence="8" id="KW-1185">Reference proteome</keyword>
<keyword evidence="3" id="KW-0720">Serine protease</keyword>
<dbReference type="SUPFAM" id="SSF50494">
    <property type="entry name" value="Trypsin-like serine proteases"/>
    <property type="match status" value="1"/>
</dbReference>
<gene>
    <name evidence="6" type="ORF">ZHAS_00003924</name>
</gene>
<dbReference type="STRING" id="74873.A0A084VFM2"/>
<dbReference type="VEuPathDB" id="VectorBase:ASIC003924"/>
<dbReference type="OMA" id="CENSKQF"/>
<organism evidence="6">
    <name type="scientific">Anopheles sinensis</name>
    <name type="common">Mosquito</name>
    <dbReference type="NCBI Taxonomy" id="74873"/>
    <lineage>
        <taxon>Eukaryota</taxon>
        <taxon>Metazoa</taxon>
        <taxon>Ecdysozoa</taxon>
        <taxon>Arthropoda</taxon>
        <taxon>Hexapoda</taxon>
        <taxon>Insecta</taxon>
        <taxon>Pterygota</taxon>
        <taxon>Neoptera</taxon>
        <taxon>Endopterygota</taxon>
        <taxon>Diptera</taxon>
        <taxon>Nematocera</taxon>
        <taxon>Culicoidea</taxon>
        <taxon>Culicidae</taxon>
        <taxon>Anophelinae</taxon>
        <taxon>Anopheles</taxon>
    </lineage>
</organism>
<comment type="similarity">
    <text evidence="2">Belongs to the peptidase S1 family. CLIP subfamily.</text>
</comment>
<dbReference type="PROSITE" id="PS50240">
    <property type="entry name" value="TRYPSIN_DOM"/>
    <property type="match status" value="1"/>
</dbReference>
<keyword evidence="3" id="KW-0378">Hydrolase</keyword>
<dbReference type="PANTHER" id="PTHR24260:SF136">
    <property type="entry name" value="GH08193P-RELATED"/>
    <property type="match status" value="1"/>
</dbReference>
<evidence type="ECO:0000256" key="4">
    <source>
        <dbReference type="SAM" id="SignalP"/>
    </source>
</evidence>
<feature type="chain" id="PRO_5001783328" evidence="4">
    <location>
        <begin position="35"/>
        <end position="374"/>
    </location>
</feature>
<keyword evidence="1" id="KW-1015">Disulfide bond</keyword>
<dbReference type="InterPro" id="IPR001314">
    <property type="entry name" value="Peptidase_S1A"/>
</dbReference>
<dbReference type="PANTHER" id="PTHR24260">
    <property type="match status" value="1"/>
</dbReference>
<feature type="domain" description="Peptidase S1" evidence="5">
    <location>
        <begin position="120"/>
        <end position="366"/>
    </location>
</feature>
<evidence type="ECO:0000256" key="2">
    <source>
        <dbReference type="ARBA" id="ARBA00024195"/>
    </source>
</evidence>
<feature type="signal peptide" evidence="4">
    <location>
        <begin position="1"/>
        <end position="34"/>
    </location>
</feature>
<accession>A0A084VFM2</accession>
<dbReference type="PRINTS" id="PR00722">
    <property type="entry name" value="CHYMOTRYPSIN"/>
</dbReference>
<dbReference type="GO" id="GO:0004252">
    <property type="term" value="F:serine-type endopeptidase activity"/>
    <property type="evidence" value="ECO:0007669"/>
    <property type="project" value="InterPro"/>
</dbReference>
<dbReference type="OrthoDB" id="6357057at2759"/>
<evidence type="ECO:0000313" key="6">
    <source>
        <dbReference type="EMBL" id="KFB36766.1"/>
    </source>
</evidence>
<dbReference type="InterPro" id="IPR033116">
    <property type="entry name" value="TRYPSIN_SER"/>
</dbReference>
<dbReference type="PROSITE" id="PS00134">
    <property type="entry name" value="TRYPSIN_HIS"/>
    <property type="match status" value="1"/>
</dbReference>
<proteinExistence type="inferred from homology"/>
<evidence type="ECO:0000256" key="3">
    <source>
        <dbReference type="RuleBase" id="RU363034"/>
    </source>
</evidence>
<keyword evidence="3" id="KW-0645">Protease</keyword>
<dbReference type="InterPro" id="IPR043504">
    <property type="entry name" value="Peptidase_S1_PA_chymotrypsin"/>
</dbReference>
<evidence type="ECO:0000256" key="1">
    <source>
        <dbReference type="ARBA" id="ARBA00023157"/>
    </source>
</evidence>
<reference evidence="7" key="2">
    <citation type="submission" date="2020-05" db="UniProtKB">
        <authorList>
            <consortium name="EnsemblMetazoa"/>
        </authorList>
    </citation>
    <scope>IDENTIFICATION</scope>
</reference>
<evidence type="ECO:0000313" key="8">
    <source>
        <dbReference type="Proteomes" id="UP000030765"/>
    </source>
</evidence>
<sequence length="374" mass="41384">MRLIGCAGNADSRWTVKVVLLLALAILGAKESIGEDNEGLISFPDESDVCTFQPGWEGVCQSAASCSWTKLLIRKHYDIPHCEFIGTEPIVCCPKNLTGVELAIKLSEEVPSLHELTYHIHNGQPADLPFVAALGYSNQGSDKSAYKWHCGSILISHSYLLTAAHCVFNNNTIYFARMGHPDVPSVAHNGIHQYRQIEYLIKHPEYRSKEKQNDIALAKVMQPFIFVPEVNPVCLPNSLEDKDKILKLHIAGWGSTENMKKSNKLLWANVTTVPISKCREAYEQFPQVGSKITDQHYCAIGNNETDISDACWGDSGGPLFTSANISGTLKYQLIGIISKGVNCGSRYPGVYVYVGSYLDWIASHVKIEDVLKLL</sequence>
<dbReference type="AlphaFoldDB" id="A0A084VFM2"/>
<dbReference type="PROSITE" id="PS00135">
    <property type="entry name" value="TRYPSIN_SER"/>
    <property type="match status" value="1"/>
</dbReference>
<dbReference type="InterPro" id="IPR051333">
    <property type="entry name" value="CLIP_Serine_Protease"/>
</dbReference>
<dbReference type="InterPro" id="IPR018114">
    <property type="entry name" value="TRYPSIN_HIS"/>
</dbReference>
<dbReference type="EMBL" id="KE524793">
    <property type="protein sequence ID" value="KFB36766.1"/>
    <property type="molecule type" value="Genomic_DNA"/>
</dbReference>
<dbReference type="Pfam" id="PF00089">
    <property type="entry name" value="Trypsin"/>
    <property type="match status" value="1"/>
</dbReference>
<dbReference type="GO" id="GO:0006508">
    <property type="term" value="P:proteolysis"/>
    <property type="evidence" value="ECO:0007669"/>
    <property type="project" value="UniProtKB-KW"/>
</dbReference>
<evidence type="ECO:0000313" key="7">
    <source>
        <dbReference type="EnsemblMetazoa" id="ASIC003924-PA"/>
    </source>
</evidence>
<dbReference type="InterPro" id="IPR001254">
    <property type="entry name" value="Trypsin_dom"/>
</dbReference>
<reference evidence="6 8" key="1">
    <citation type="journal article" date="2014" name="BMC Genomics">
        <title>Genome sequence of Anopheles sinensis provides insight into genetics basis of mosquito competence for malaria parasites.</title>
        <authorList>
            <person name="Zhou D."/>
            <person name="Zhang D."/>
            <person name="Ding G."/>
            <person name="Shi L."/>
            <person name="Hou Q."/>
            <person name="Ye Y."/>
            <person name="Xu Y."/>
            <person name="Zhou H."/>
            <person name="Xiong C."/>
            <person name="Li S."/>
            <person name="Yu J."/>
            <person name="Hong S."/>
            <person name="Yu X."/>
            <person name="Zou P."/>
            <person name="Chen C."/>
            <person name="Chang X."/>
            <person name="Wang W."/>
            <person name="Lv Y."/>
            <person name="Sun Y."/>
            <person name="Ma L."/>
            <person name="Shen B."/>
            <person name="Zhu C."/>
        </authorList>
    </citation>
    <scope>NUCLEOTIDE SEQUENCE [LARGE SCALE GENOMIC DNA]</scope>
</reference>
<keyword evidence="4" id="KW-0732">Signal</keyword>
<dbReference type="EMBL" id="ATLV01012447">
    <property type="status" value="NOT_ANNOTATED_CDS"/>
    <property type="molecule type" value="Genomic_DNA"/>
</dbReference>
<dbReference type="InterPro" id="IPR009003">
    <property type="entry name" value="Peptidase_S1_PA"/>
</dbReference>
<dbReference type="SMART" id="SM00020">
    <property type="entry name" value="Tryp_SPc"/>
    <property type="match status" value="1"/>
</dbReference>
<dbReference type="FunFam" id="2.40.10.10:FF:000068">
    <property type="entry name" value="transmembrane protease serine 2"/>
    <property type="match status" value="1"/>
</dbReference>
<dbReference type="CDD" id="cd00190">
    <property type="entry name" value="Tryp_SPc"/>
    <property type="match status" value="1"/>
</dbReference>
<protein>
    <submittedName>
        <fullName evidence="6">AGAP000571-PA-like protein</fullName>
    </submittedName>
</protein>
<dbReference type="VEuPathDB" id="VectorBase:ASIS005191"/>
<evidence type="ECO:0000259" key="5">
    <source>
        <dbReference type="PROSITE" id="PS50240"/>
    </source>
</evidence>
<dbReference type="Gene3D" id="2.40.10.10">
    <property type="entry name" value="Trypsin-like serine proteases"/>
    <property type="match status" value="2"/>
</dbReference>
<dbReference type="EnsemblMetazoa" id="ASIC003924-RA">
    <property type="protein sequence ID" value="ASIC003924-PA"/>
    <property type="gene ID" value="ASIC003924"/>
</dbReference>
<dbReference type="Proteomes" id="UP000030765">
    <property type="component" value="Unassembled WGS sequence"/>
</dbReference>
<name>A0A084VFM2_ANOSI</name>